<feature type="transmembrane region" description="Helical" evidence="7">
    <location>
        <begin position="133"/>
        <end position="151"/>
    </location>
</feature>
<organism evidence="10">
    <name type="scientific">freshwater metagenome</name>
    <dbReference type="NCBI Taxonomy" id="449393"/>
    <lineage>
        <taxon>unclassified sequences</taxon>
        <taxon>metagenomes</taxon>
        <taxon>ecological metagenomes</taxon>
    </lineage>
</organism>
<evidence type="ECO:0000259" key="8">
    <source>
        <dbReference type="Pfam" id="PF01478"/>
    </source>
</evidence>
<dbReference type="GO" id="GO:0006465">
    <property type="term" value="P:signal peptide processing"/>
    <property type="evidence" value="ECO:0007669"/>
    <property type="project" value="TreeGrafter"/>
</dbReference>
<accession>A0A6J6W3W3</accession>
<dbReference type="PANTHER" id="PTHR30487:SF0">
    <property type="entry name" value="PREPILIN LEADER PEPTIDASE_N-METHYLTRANSFERASE-RELATED"/>
    <property type="match status" value="1"/>
</dbReference>
<feature type="domain" description="Prepilin type IV endopeptidase peptidase" evidence="8">
    <location>
        <begin position="110"/>
        <end position="219"/>
    </location>
</feature>
<dbReference type="Pfam" id="PF01478">
    <property type="entry name" value="Peptidase_A24"/>
    <property type="match status" value="1"/>
</dbReference>
<protein>
    <submittedName>
        <fullName evidence="10">Unannotated protein</fullName>
    </submittedName>
</protein>
<evidence type="ECO:0000256" key="6">
    <source>
        <dbReference type="ARBA" id="ARBA00023136"/>
    </source>
</evidence>
<keyword evidence="4 7" id="KW-0812">Transmembrane</keyword>
<feature type="transmembrane region" description="Helical" evidence="7">
    <location>
        <begin position="189"/>
        <end position="215"/>
    </location>
</feature>
<evidence type="ECO:0000256" key="2">
    <source>
        <dbReference type="ARBA" id="ARBA00005801"/>
    </source>
</evidence>
<gene>
    <name evidence="10" type="ORF">UFOPK2907_01081</name>
</gene>
<keyword evidence="3" id="KW-1003">Cell membrane</keyword>
<dbReference type="Pfam" id="PF06750">
    <property type="entry name" value="A24_N_bact"/>
    <property type="match status" value="1"/>
</dbReference>
<name>A0A6J6W3W3_9ZZZZ</name>
<dbReference type="AlphaFoldDB" id="A0A6J6W3W3"/>
<feature type="transmembrane region" description="Helical" evidence="7">
    <location>
        <begin position="235"/>
        <end position="259"/>
    </location>
</feature>
<dbReference type="EMBL" id="CAEZZR010000106">
    <property type="protein sequence ID" value="CAB4779712.1"/>
    <property type="molecule type" value="Genomic_DNA"/>
</dbReference>
<dbReference type="InterPro" id="IPR000045">
    <property type="entry name" value="Prepilin_IV_endopep_pep"/>
</dbReference>
<evidence type="ECO:0000256" key="7">
    <source>
        <dbReference type="SAM" id="Phobius"/>
    </source>
</evidence>
<evidence type="ECO:0000313" key="10">
    <source>
        <dbReference type="EMBL" id="CAB4779712.1"/>
    </source>
</evidence>
<feature type="transmembrane region" description="Helical" evidence="7">
    <location>
        <begin position="12"/>
        <end position="33"/>
    </location>
</feature>
<dbReference type="GO" id="GO:0005886">
    <property type="term" value="C:plasma membrane"/>
    <property type="evidence" value="ECO:0007669"/>
    <property type="project" value="UniProtKB-SubCell"/>
</dbReference>
<dbReference type="PANTHER" id="PTHR30487">
    <property type="entry name" value="TYPE 4 PREPILIN-LIKE PROTEINS LEADER PEPTIDE-PROCESSING ENZYME"/>
    <property type="match status" value="1"/>
</dbReference>
<feature type="transmembrane region" description="Helical" evidence="7">
    <location>
        <begin position="157"/>
        <end position="177"/>
    </location>
</feature>
<dbReference type="GO" id="GO:0004190">
    <property type="term" value="F:aspartic-type endopeptidase activity"/>
    <property type="evidence" value="ECO:0007669"/>
    <property type="project" value="InterPro"/>
</dbReference>
<dbReference type="InterPro" id="IPR010627">
    <property type="entry name" value="Prepilin_pept_A24_N"/>
</dbReference>
<evidence type="ECO:0000256" key="1">
    <source>
        <dbReference type="ARBA" id="ARBA00004651"/>
    </source>
</evidence>
<evidence type="ECO:0000256" key="4">
    <source>
        <dbReference type="ARBA" id="ARBA00022692"/>
    </source>
</evidence>
<evidence type="ECO:0000259" key="9">
    <source>
        <dbReference type="Pfam" id="PF06750"/>
    </source>
</evidence>
<keyword evidence="5 7" id="KW-1133">Transmembrane helix</keyword>
<feature type="domain" description="Prepilin peptidase A24 N-terminal" evidence="9">
    <location>
        <begin position="18"/>
        <end position="96"/>
    </location>
</feature>
<evidence type="ECO:0000256" key="5">
    <source>
        <dbReference type="ARBA" id="ARBA00022989"/>
    </source>
</evidence>
<reference evidence="10" key="1">
    <citation type="submission" date="2020-05" db="EMBL/GenBank/DDBJ databases">
        <authorList>
            <person name="Chiriac C."/>
            <person name="Salcher M."/>
            <person name="Ghai R."/>
            <person name="Kavagutti S V."/>
        </authorList>
    </citation>
    <scope>NUCLEOTIDE SEQUENCE</scope>
</reference>
<evidence type="ECO:0000256" key="3">
    <source>
        <dbReference type="ARBA" id="ARBA00022475"/>
    </source>
</evidence>
<keyword evidence="6 7" id="KW-0472">Membrane</keyword>
<dbReference type="Gene3D" id="1.20.120.1220">
    <property type="match status" value="1"/>
</dbReference>
<dbReference type="InterPro" id="IPR050882">
    <property type="entry name" value="Prepilin_peptidase/N-MTase"/>
</dbReference>
<proteinExistence type="inferred from homology"/>
<comment type="similarity">
    <text evidence="2">Belongs to the peptidase A24 family.</text>
</comment>
<feature type="transmembrane region" description="Helical" evidence="7">
    <location>
        <begin position="102"/>
        <end position="121"/>
    </location>
</feature>
<sequence>MSAIGLAPHNFLLSWIAIGLACGSFVTVLVARIPEGRGIQGRSQCISCNKTISARDNIPVISYLILKGKCRNCKVPISIRYPLTELVAMGLVVVAVQSNEGWWKVLAWVVFSVLGLALAIIDLQTHRLPNALTAWLFVLIAVTVSGDILANHHSDKIKMTVISSFALTVFYFLLNILSRGGMGMGDVKLAASIGLILGYINGSSVIVGTFFGFFFGSTISVLMMATGRATRKTQIPFGPFMLLGAFVAPWLTPHLVAIFL</sequence>
<comment type="subcellular location">
    <subcellularLocation>
        <location evidence="1">Cell membrane</location>
        <topology evidence="1">Multi-pass membrane protein</topology>
    </subcellularLocation>
</comment>